<sequence length="601" mass="67063">MYLRASRGSADNFFETARKLSGFQSDDSSLDQSPVFYDPNALPSRRWDNKEATPLPPVDIARQYFAAQHMYIGTIFSLCDPQTFERHLKEVYEDPPNLADTTSCLMHAKVLAILALGRLYSVNRKSDAENKQFKDDPPGFGYFTRALALLPDIHEKGSLLGVETFAYVGYFMQNMNCRDAAFLYIGVALRMAISLGLHQEAPASANLSESERERRRRVWWSIYSLDRILTLKSGNPISIFDEDIGVNKASLLPGEADDSPVAVLRCYTELSRILGDITTLIYRRTSHTGQTLIATVHSILLSLSQWEEALPKALRLDPEKGKLSRESISMYLHYYQCINMTVRPLLFHVIQKRLAAIRAGDPASQTEKERDWQSGLSKKTIAVISGCILAARSTVLVMTKAAEHNMVATYGYMDGEHAFSAAIVLALVCGSFPRDPNNLDSMVKGLDLLKSIGERGNSYVLARYRLLARLQSIFAVPDASHEVMLPVDEPHDPDHPPPRFPPGEGNCVSVPNYVPVDTQPHEGLQRHVGPADAMGFTDRSYFNFDLDGFDTSSALFDASTNMLVEDADNNMWTTAFTNSVNFDISQLVPETQIDMADYFGL</sequence>
<evidence type="ECO:0000256" key="1">
    <source>
        <dbReference type="ARBA" id="ARBA00023015"/>
    </source>
</evidence>
<dbReference type="SMART" id="SM00906">
    <property type="entry name" value="Fungal_trans"/>
    <property type="match status" value="1"/>
</dbReference>
<dbReference type="GO" id="GO:0006351">
    <property type="term" value="P:DNA-templated transcription"/>
    <property type="evidence" value="ECO:0007669"/>
    <property type="project" value="InterPro"/>
</dbReference>
<proteinExistence type="predicted"/>
<protein>
    <submittedName>
        <fullName evidence="5">Fungal specific transcription factor</fullName>
    </submittedName>
</protein>
<dbReference type="CDD" id="cd12148">
    <property type="entry name" value="fungal_TF_MHR"/>
    <property type="match status" value="1"/>
</dbReference>
<dbReference type="Pfam" id="PF04082">
    <property type="entry name" value="Fungal_trans"/>
    <property type="match status" value="1"/>
</dbReference>
<reference evidence="5 6" key="1">
    <citation type="journal article" date="2016" name="Genome Biol. Evol.">
        <title>Divergent and convergent evolution of fungal pathogenicity.</title>
        <authorList>
            <person name="Shang Y."/>
            <person name="Xiao G."/>
            <person name="Zheng P."/>
            <person name="Cen K."/>
            <person name="Zhan S."/>
            <person name="Wang C."/>
        </authorList>
    </citation>
    <scope>NUCLEOTIDE SEQUENCE [LARGE SCALE GENOMIC DNA]</scope>
    <source>
        <strain evidence="5 6">RCEF 264</strain>
    </source>
</reference>
<feature type="domain" description="Xylanolytic transcriptional activator regulatory" evidence="4">
    <location>
        <begin position="181"/>
        <end position="255"/>
    </location>
</feature>
<accession>A0A162J8M6</accession>
<dbReference type="EMBL" id="AZHD01000003">
    <property type="protein sequence ID" value="OAA65362.1"/>
    <property type="molecule type" value="Genomic_DNA"/>
</dbReference>
<gene>
    <name evidence="5" type="ORF">SPI_02149</name>
</gene>
<keyword evidence="2" id="KW-0804">Transcription</keyword>
<keyword evidence="3" id="KW-0539">Nucleus</keyword>
<evidence type="ECO:0000313" key="6">
    <source>
        <dbReference type="Proteomes" id="UP000076874"/>
    </source>
</evidence>
<dbReference type="OrthoDB" id="3266505at2759"/>
<evidence type="ECO:0000259" key="4">
    <source>
        <dbReference type="SMART" id="SM00906"/>
    </source>
</evidence>
<dbReference type="STRING" id="1081102.A0A162J8M6"/>
<organism evidence="5 6">
    <name type="scientific">Niveomyces insectorum RCEF 264</name>
    <dbReference type="NCBI Taxonomy" id="1081102"/>
    <lineage>
        <taxon>Eukaryota</taxon>
        <taxon>Fungi</taxon>
        <taxon>Dikarya</taxon>
        <taxon>Ascomycota</taxon>
        <taxon>Pezizomycotina</taxon>
        <taxon>Sordariomycetes</taxon>
        <taxon>Hypocreomycetidae</taxon>
        <taxon>Hypocreales</taxon>
        <taxon>Cordycipitaceae</taxon>
        <taxon>Niveomyces</taxon>
    </lineage>
</organism>
<dbReference type="InterPro" id="IPR051127">
    <property type="entry name" value="Fungal_SecMet_Regulators"/>
</dbReference>
<dbReference type="PANTHER" id="PTHR47424">
    <property type="entry name" value="REGULATORY PROTEIN GAL4"/>
    <property type="match status" value="1"/>
</dbReference>
<keyword evidence="6" id="KW-1185">Reference proteome</keyword>
<dbReference type="GO" id="GO:0008270">
    <property type="term" value="F:zinc ion binding"/>
    <property type="evidence" value="ECO:0007669"/>
    <property type="project" value="InterPro"/>
</dbReference>
<evidence type="ECO:0000313" key="5">
    <source>
        <dbReference type="EMBL" id="OAA65362.1"/>
    </source>
</evidence>
<evidence type="ECO:0000256" key="3">
    <source>
        <dbReference type="ARBA" id="ARBA00023242"/>
    </source>
</evidence>
<comment type="caution">
    <text evidence="5">The sequence shown here is derived from an EMBL/GenBank/DDBJ whole genome shotgun (WGS) entry which is preliminary data.</text>
</comment>
<dbReference type="InterPro" id="IPR007219">
    <property type="entry name" value="XnlR_reg_dom"/>
</dbReference>
<evidence type="ECO:0000256" key="2">
    <source>
        <dbReference type="ARBA" id="ARBA00023163"/>
    </source>
</evidence>
<keyword evidence="1" id="KW-0805">Transcription regulation</keyword>
<name>A0A162J8M6_9HYPO</name>
<dbReference type="GO" id="GO:0003677">
    <property type="term" value="F:DNA binding"/>
    <property type="evidence" value="ECO:0007669"/>
    <property type="project" value="InterPro"/>
</dbReference>
<dbReference type="PANTHER" id="PTHR47424:SF6">
    <property type="entry name" value="PROLINE UTILIZATION TRANS-ACTIVATOR"/>
    <property type="match status" value="1"/>
</dbReference>
<dbReference type="Proteomes" id="UP000076874">
    <property type="component" value="Unassembled WGS sequence"/>
</dbReference>
<dbReference type="AlphaFoldDB" id="A0A162J8M6"/>